<feature type="region of interest" description="Disordered" evidence="1">
    <location>
        <begin position="269"/>
        <end position="289"/>
    </location>
</feature>
<organism evidence="2 3">
    <name type="scientific">Saprolegnia parasitica (strain CBS 223.65)</name>
    <dbReference type="NCBI Taxonomy" id="695850"/>
    <lineage>
        <taxon>Eukaryota</taxon>
        <taxon>Sar</taxon>
        <taxon>Stramenopiles</taxon>
        <taxon>Oomycota</taxon>
        <taxon>Saprolegniomycetes</taxon>
        <taxon>Saprolegniales</taxon>
        <taxon>Saprolegniaceae</taxon>
        <taxon>Saprolegnia</taxon>
    </lineage>
</organism>
<evidence type="ECO:0000313" key="2">
    <source>
        <dbReference type="EMBL" id="KDO34853.1"/>
    </source>
</evidence>
<protein>
    <submittedName>
        <fullName evidence="2">Uncharacterized protein</fullName>
    </submittedName>
</protein>
<dbReference type="Proteomes" id="UP000030745">
    <property type="component" value="Unassembled WGS sequence"/>
</dbReference>
<feature type="compositionally biased region" description="Basic and acidic residues" evidence="1">
    <location>
        <begin position="215"/>
        <end position="232"/>
    </location>
</feature>
<proteinExistence type="predicted"/>
<reference evidence="2 3" key="1">
    <citation type="journal article" date="2013" name="PLoS Genet.">
        <title>Distinctive expansion of potential virulence genes in the genome of the oomycete fish pathogen Saprolegnia parasitica.</title>
        <authorList>
            <person name="Jiang R.H."/>
            <person name="de Bruijn I."/>
            <person name="Haas B.J."/>
            <person name="Belmonte R."/>
            <person name="Lobach L."/>
            <person name="Christie J."/>
            <person name="van den Ackerveken G."/>
            <person name="Bottin A."/>
            <person name="Bulone V."/>
            <person name="Diaz-Moreno S.M."/>
            <person name="Dumas B."/>
            <person name="Fan L."/>
            <person name="Gaulin E."/>
            <person name="Govers F."/>
            <person name="Grenville-Briggs L.J."/>
            <person name="Horner N.R."/>
            <person name="Levin J.Z."/>
            <person name="Mammella M."/>
            <person name="Meijer H.J."/>
            <person name="Morris P."/>
            <person name="Nusbaum C."/>
            <person name="Oome S."/>
            <person name="Phillips A.J."/>
            <person name="van Rooyen D."/>
            <person name="Rzeszutek E."/>
            <person name="Saraiva M."/>
            <person name="Secombes C.J."/>
            <person name="Seidl M.F."/>
            <person name="Snel B."/>
            <person name="Stassen J.H."/>
            <person name="Sykes S."/>
            <person name="Tripathy S."/>
            <person name="van den Berg H."/>
            <person name="Vega-Arreguin J.C."/>
            <person name="Wawra S."/>
            <person name="Young S.K."/>
            <person name="Zeng Q."/>
            <person name="Dieguez-Uribeondo J."/>
            <person name="Russ C."/>
            <person name="Tyler B.M."/>
            <person name="van West P."/>
        </authorList>
    </citation>
    <scope>NUCLEOTIDE SEQUENCE [LARGE SCALE GENOMIC DNA]</scope>
    <source>
        <strain evidence="2 3">CBS 223.65</strain>
    </source>
</reference>
<dbReference type="KEGG" id="spar:SPRG_22063"/>
<dbReference type="VEuPathDB" id="FungiDB:SPRG_22063"/>
<dbReference type="EMBL" id="KK583190">
    <property type="protein sequence ID" value="KDO34853.1"/>
    <property type="molecule type" value="Genomic_DNA"/>
</dbReference>
<dbReference type="OMA" id="HEAHVEK"/>
<keyword evidence="3" id="KW-1185">Reference proteome</keyword>
<dbReference type="OrthoDB" id="74366at2759"/>
<dbReference type="STRING" id="695850.A0A067CWH6"/>
<gene>
    <name evidence="2" type="ORF">SPRG_22063</name>
</gene>
<evidence type="ECO:0000313" key="3">
    <source>
        <dbReference type="Proteomes" id="UP000030745"/>
    </source>
</evidence>
<dbReference type="GeneID" id="24142446"/>
<dbReference type="AlphaFoldDB" id="A0A067CWH6"/>
<evidence type="ECO:0000256" key="1">
    <source>
        <dbReference type="SAM" id="MobiDB-lite"/>
    </source>
</evidence>
<feature type="compositionally biased region" description="Basic and acidic residues" evidence="1">
    <location>
        <begin position="663"/>
        <end position="677"/>
    </location>
</feature>
<dbReference type="RefSeq" id="XP_012194834.1">
    <property type="nucleotide sequence ID" value="XM_012339444.1"/>
</dbReference>
<accession>A0A067CWH6</accession>
<name>A0A067CWH6_SAPPC</name>
<feature type="region of interest" description="Disordered" evidence="1">
    <location>
        <begin position="204"/>
        <end position="245"/>
    </location>
</feature>
<feature type="region of interest" description="Disordered" evidence="1">
    <location>
        <begin position="652"/>
        <end position="715"/>
    </location>
</feature>
<sequence>MVEVDMESPASYDKQGDLAYYSEESLQQRLALRGDPLLLRLTRTFWSLTNVGAETTMTFGDYSDLMMRVHKILNEHFDVQMTLHSIEDDWVSDTSGTNILTYDAFHLSLYELVDLWCDSVKVDDYVSLLYFILTGITNVEDHHLFFREIQDVVYVDVTEDDQRASMADIELALNDLRQIGPTPRPVQPSSQTHQVAPAVPVASVVRVESPPPREPLPRQKDEGKAIKAEKPQRATPKTVTAPEVRPKTPVAAALTAETVAETPQLPMERPTPLVVTKPASPPNDTKEARVLQADPPPMLAKSDERMMDVDTAMTINDEPEKRVDAAPLVRRRSTIVATVESVPLVRRDFGGFSIMSARDDAGQNNPLLTVTVSRQIPKDDDDAMDVKNDALGRNERDLRRDEAIAKAFNVQNRASLTRPLTPPSFPGPFALSPKAERVYGRQIVRKMHEAHVEKVHALAQDTFGAVEETCDNSSAEALPSALVHAAPGPRDENSAALEDDLCVQVSSNATGTCSERRRSSTVSVEDKIKLTALLAAVRQQWHNNTESAGSVVESLQGQTIGRLPPMTHSPPKPSLTATPPATVSKALPAIESPPKESQLVEPQPVTPRSKLVQRLVPDPIVRKFRVRKEELVDALHIGNPGRHAKTLEAISSTTTPSLPKVAHAPEKSQPRGSHDPVHLTPLSLSAKGSGATPRENQPPSPTKMEKKPRKSMRVQHQGSMKFIALVKPQAPSASDFVYISAVVPSLNQ</sequence>